<dbReference type="RefSeq" id="WP_304377177.1">
    <property type="nucleotide sequence ID" value="NZ_JAUOZU010000009.1"/>
</dbReference>
<dbReference type="EMBL" id="JAUOZU010000009">
    <property type="protein sequence ID" value="MDO6965246.1"/>
    <property type="molecule type" value="Genomic_DNA"/>
</dbReference>
<protein>
    <submittedName>
        <fullName evidence="2">Type II secretion system protein</fullName>
    </submittedName>
</protein>
<reference evidence="2" key="1">
    <citation type="journal article" date="2015" name="Int. J. Syst. Evol. Microbiol.">
        <title>Rhizobium alvei sp. nov., isolated from a freshwater river.</title>
        <authorList>
            <person name="Sheu S.Y."/>
            <person name="Huang H.W."/>
            <person name="Young C.C."/>
            <person name="Chen W.M."/>
        </authorList>
    </citation>
    <scope>NUCLEOTIDE SEQUENCE</scope>
    <source>
        <strain evidence="2">TNR-22</strain>
    </source>
</reference>
<evidence type="ECO:0000313" key="2">
    <source>
        <dbReference type="EMBL" id="MDO6965246.1"/>
    </source>
</evidence>
<keyword evidence="1" id="KW-0812">Transmembrane</keyword>
<evidence type="ECO:0000256" key="1">
    <source>
        <dbReference type="SAM" id="Phobius"/>
    </source>
</evidence>
<proteinExistence type="predicted"/>
<organism evidence="2 3">
    <name type="scientific">Rhizobium alvei</name>
    <dbReference type="NCBI Taxonomy" id="1132659"/>
    <lineage>
        <taxon>Bacteria</taxon>
        <taxon>Pseudomonadati</taxon>
        <taxon>Pseudomonadota</taxon>
        <taxon>Alphaproteobacteria</taxon>
        <taxon>Hyphomicrobiales</taxon>
        <taxon>Rhizobiaceae</taxon>
        <taxon>Rhizobium/Agrobacterium group</taxon>
        <taxon>Rhizobium</taxon>
    </lineage>
</organism>
<name>A0ABT8YNQ1_9HYPH</name>
<feature type="transmembrane region" description="Helical" evidence="1">
    <location>
        <begin position="6"/>
        <end position="26"/>
    </location>
</feature>
<gene>
    <name evidence="2" type="ORF">Q4481_14860</name>
</gene>
<comment type="caution">
    <text evidence="2">The sequence shown here is derived from an EMBL/GenBank/DDBJ whole genome shotgun (WGS) entry which is preliminary data.</text>
</comment>
<keyword evidence="3" id="KW-1185">Reference proteome</keyword>
<dbReference type="Proteomes" id="UP001174932">
    <property type="component" value="Unassembled WGS sequence"/>
</dbReference>
<keyword evidence="1" id="KW-1133">Transmembrane helix</keyword>
<sequence length="113" mass="12616">MIETIVAFVILSLVLGATSVSVGYAMKMFRRAQDLRIAEQLAQRLIAEHFVRTAGPEKTERGTDGKLVWAIRRVDVSAAKDQPTKLISFRLDVSDKSGRALVQYQSYYISAPQ</sequence>
<reference evidence="2" key="2">
    <citation type="submission" date="2023-07" db="EMBL/GenBank/DDBJ databases">
        <authorList>
            <person name="Shen H."/>
        </authorList>
    </citation>
    <scope>NUCLEOTIDE SEQUENCE</scope>
    <source>
        <strain evidence="2">TNR-22</strain>
    </source>
</reference>
<evidence type="ECO:0000313" key="3">
    <source>
        <dbReference type="Proteomes" id="UP001174932"/>
    </source>
</evidence>
<accession>A0ABT8YNQ1</accession>
<keyword evidence="1" id="KW-0472">Membrane</keyword>